<evidence type="ECO:0000313" key="4">
    <source>
        <dbReference type="Proteomes" id="UP000549394"/>
    </source>
</evidence>
<dbReference type="InterPro" id="IPR027417">
    <property type="entry name" value="P-loop_NTPase"/>
</dbReference>
<dbReference type="GO" id="GO:0003924">
    <property type="term" value="F:GTPase activity"/>
    <property type="evidence" value="ECO:0007669"/>
    <property type="project" value="InterPro"/>
</dbReference>
<dbReference type="PROSITE" id="PS51419">
    <property type="entry name" value="RAB"/>
    <property type="match status" value="1"/>
</dbReference>
<organism evidence="3 4">
    <name type="scientific">Dimorphilus gyrociliatus</name>
    <dbReference type="NCBI Taxonomy" id="2664684"/>
    <lineage>
        <taxon>Eukaryota</taxon>
        <taxon>Metazoa</taxon>
        <taxon>Spiralia</taxon>
        <taxon>Lophotrochozoa</taxon>
        <taxon>Annelida</taxon>
        <taxon>Polychaeta</taxon>
        <taxon>Polychaeta incertae sedis</taxon>
        <taxon>Dinophilidae</taxon>
        <taxon>Dimorphilus</taxon>
    </lineage>
</organism>
<evidence type="ECO:0000313" key="3">
    <source>
        <dbReference type="EMBL" id="CAD5120298.1"/>
    </source>
</evidence>
<evidence type="ECO:0000256" key="1">
    <source>
        <dbReference type="ARBA" id="ARBA00006270"/>
    </source>
</evidence>
<dbReference type="InterPro" id="IPR001806">
    <property type="entry name" value="Small_GTPase"/>
</dbReference>
<dbReference type="Proteomes" id="UP000549394">
    <property type="component" value="Unassembled WGS sequence"/>
</dbReference>
<dbReference type="SMART" id="SM00173">
    <property type="entry name" value="RAS"/>
    <property type="match status" value="1"/>
</dbReference>
<proteinExistence type="inferred from homology"/>
<dbReference type="OrthoDB" id="25896at2759"/>
<sequence>MTSQDVTGKKKADLKVVILGAANVGKTTLIHRYAKGVFSEHPNTLGASFTLKQWKNRNVAIWDTAGEERFQGLSNFYCRQAGAAILAYDVTERKSFEELKTRFTQLLAAAEPNRLAVVVGTKHDLVEEKGKAVEREEAVLLAKQLNPNISDYIPIFETSSLNGLGVTEVFETIFEKCLRFDAIATHLVNSTIDLSAQKKAGSNNSKNNCAC</sequence>
<dbReference type="Gene3D" id="3.40.50.300">
    <property type="entry name" value="P-loop containing nucleotide triphosphate hydrolases"/>
    <property type="match status" value="1"/>
</dbReference>
<comment type="caution">
    <text evidence="3">The sequence shown here is derived from an EMBL/GenBank/DDBJ whole genome shotgun (WGS) entry which is preliminary data.</text>
</comment>
<protein>
    <submittedName>
        <fullName evidence="3">DgyrCDS8871</fullName>
    </submittedName>
</protein>
<dbReference type="EMBL" id="CAJFCJ010000012">
    <property type="protein sequence ID" value="CAD5120298.1"/>
    <property type="molecule type" value="Genomic_DNA"/>
</dbReference>
<keyword evidence="4" id="KW-1185">Reference proteome</keyword>
<dbReference type="AlphaFoldDB" id="A0A7I8VWK7"/>
<accession>A0A7I8VWK7</accession>
<name>A0A7I8VWK7_9ANNE</name>
<dbReference type="SMART" id="SM00174">
    <property type="entry name" value="RHO"/>
    <property type="match status" value="1"/>
</dbReference>
<dbReference type="PANTHER" id="PTHR47978">
    <property type="match status" value="1"/>
</dbReference>
<keyword evidence="2" id="KW-0547">Nucleotide-binding</keyword>
<reference evidence="3 4" key="1">
    <citation type="submission" date="2020-08" db="EMBL/GenBank/DDBJ databases">
        <authorList>
            <person name="Hejnol A."/>
        </authorList>
    </citation>
    <scope>NUCLEOTIDE SEQUENCE [LARGE SCALE GENOMIC DNA]</scope>
</reference>
<dbReference type="InterPro" id="IPR005225">
    <property type="entry name" value="Small_GTP-bd"/>
</dbReference>
<dbReference type="GO" id="GO:0005525">
    <property type="term" value="F:GTP binding"/>
    <property type="evidence" value="ECO:0007669"/>
    <property type="project" value="InterPro"/>
</dbReference>
<gene>
    <name evidence="3" type="ORF">DGYR_LOCUS8411</name>
</gene>
<dbReference type="SMART" id="SM00175">
    <property type="entry name" value="RAB"/>
    <property type="match status" value="1"/>
</dbReference>
<dbReference type="SUPFAM" id="SSF52540">
    <property type="entry name" value="P-loop containing nucleoside triphosphate hydrolases"/>
    <property type="match status" value="1"/>
</dbReference>
<comment type="similarity">
    <text evidence="1">Belongs to the small GTPase superfamily. Rab family.</text>
</comment>
<dbReference type="NCBIfam" id="TIGR00231">
    <property type="entry name" value="small_GTP"/>
    <property type="match status" value="1"/>
</dbReference>
<dbReference type="Pfam" id="PF00071">
    <property type="entry name" value="Ras"/>
    <property type="match status" value="1"/>
</dbReference>
<dbReference type="PROSITE" id="PS51421">
    <property type="entry name" value="RAS"/>
    <property type="match status" value="1"/>
</dbReference>
<evidence type="ECO:0000256" key="2">
    <source>
        <dbReference type="ARBA" id="ARBA00022741"/>
    </source>
</evidence>
<dbReference type="PRINTS" id="PR00449">
    <property type="entry name" value="RASTRNSFRMNG"/>
</dbReference>